<dbReference type="SUPFAM" id="SSF53041">
    <property type="entry name" value="Resolvase-like"/>
    <property type="match status" value="1"/>
</dbReference>
<dbReference type="InterPro" id="IPR050639">
    <property type="entry name" value="SSR_resolvase"/>
</dbReference>
<evidence type="ECO:0000256" key="1">
    <source>
        <dbReference type="ARBA" id="ARBA00023125"/>
    </source>
</evidence>
<dbReference type="Proteomes" id="UP000622017">
    <property type="component" value="Unassembled WGS sequence"/>
</dbReference>
<evidence type="ECO:0000256" key="2">
    <source>
        <dbReference type="ARBA" id="ARBA00023172"/>
    </source>
</evidence>
<keyword evidence="2" id="KW-0233">DNA recombination</keyword>
<evidence type="ECO:0000259" key="3">
    <source>
        <dbReference type="SMART" id="SM00857"/>
    </source>
</evidence>
<sequence length="232" mass="25584">MLYVAYRWVSTARQGQSGLGLEAQEAAVLAYALDPAAIVAHFREVESGKNNQRPQFAAAMAECRQRGAMSSIAKLDRMSPDAAYVLQLDVSFVAMDMPELNTLTKGMMAQHERELISKCITEALAAKKARGEALGTVANLPAEGRQKGRTVQQQNARQAEANRVAGALVALWSQAPGQAYTLRRMAEELNRLGLRTRRGCIFSAKSVQRQRNSMCRNDTMLFSSCRTLLLYI</sequence>
<evidence type="ECO:0000313" key="5">
    <source>
        <dbReference type="Proteomes" id="UP000622017"/>
    </source>
</evidence>
<dbReference type="Pfam" id="PF00239">
    <property type="entry name" value="Resolvase"/>
    <property type="match status" value="1"/>
</dbReference>
<comment type="caution">
    <text evidence="4">The sequence shown here is derived from an EMBL/GenBank/DDBJ whole genome shotgun (WGS) entry which is preliminary data.</text>
</comment>
<dbReference type="SMART" id="SM00857">
    <property type="entry name" value="Resolvase"/>
    <property type="match status" value="1"/>
</dbReference>
<feature type="domain" description="Resolvase/invertase-type recombinase catalytic" evidence="3">
    <location>
        <begin position="3"/>
        <end position="133"/>
    </location>
</feature>
<dbReference type="EMBL" id="JACSCY010000025">
    <property type="protein sequence ID" value="MBC6613195.1"/>
    <property type="molecule type" value="Genomic_DNA"/>
</dbReference>
<organism evidence="4 5">
    <name type="scientific">Hymenobacter citatus</name>
    <dbReference type="NCBI Taxonomy" id="2763506"/>
    <lineage>
        <taxon>Bacteria</taxon>
        <taxon>Pseudomonadati</taxon>
        <taxon>Bacteroidota</taxon>
        <taxon>Cytophagia</taxon>
        <taxon>Cytophagales</taxon>
        <taxon>Hymenobacteraceae</taxon>
        <taxon>Hymenobacter</taxon>
    </lineage>
</organism>
<keyword evidence="1" id="KW-0238">DNA-binding</keyword>
<keyword evidence="5" id="KW-1185">Reference proteome</keyword>
<dbReference type="Gene3D" id="3.40.50.1390">
    <property type="entry name" value="Resolvase, N-terminal catalytic domain"/>
    <property type="match status" value="1"/>
</dbReference>
<gene>
    <name evidence="4" type="ORF">H8B15_19900</name>
</gene>
<name>A0ABR7MR29_9BACT</name>
<dbReference type="RefSeq" id="WP_187321410.1">
    <property type="nucleotide sequence ID" value="NZ_JACSCY010000025.1"/>
</dbReference>
<reference evidence="4 5" key="1">
    <citation type="submission" date="2020-08" db="EMBL/GenBank/DDBJ databases">
        <title>Hymenobacter sp.</title>
        <authorList>
            <person name="Kim M.K."/>
        </authorList>
    </citation>
    <scope>NUCLEOTIDE SEQUENCE [LARGE SCALE GENOMIC DNA]</scope>
    <source>
        <strain evidence="4 5">BT507</strain>
    </source>
</reference>
<dbReference type="InterPro" id="IPR006119">
    <property type="entry name" value="Resolv_N"/>
</dbReference>
<dbReference type="InterPro" id="IPR036162">
    <property type="entry name" value="Resolvase-like_N_sf"/>
</dbReference>
<dbReference type="PANTHER" id="PTHR30461:SF2">
    <property type="entry name" value="SERINE RECOMBINASE PINE-RELATED"/>
    <property type="match status" value="1"/>
</dbReference>
<dbReference type="PANTHER" id="PTHR30461">
    <property type="entry name" value="DNA-INVERTASE FROM LAMBDOID PROPHAGE"/>
    <property type="match status" value="1"/>
</dbReference>
<evidence type="ECO:0000313" key="4">
    <source>
        <dbReference type="EMBL" id="MBC6613195.1"/>
    </source>
</evidence>
<proteinExistence type="predicted"/>
<protein>
    <submittedName>
        <fullName evidence="4">Recombinase family protein</fullName>
    </submittedName>
</protein>
<accession>A0ABR7MR29</accession>